<keyword evidence="5" id="KW-0312">Gluconeogenesis</keyword>
<keyword evidence="9" id="KW-0456">Lyase</keyword>
<dbReference type="Gene3D" id="3.40.449.10">
    <property type="entry name" value="Phosphoenolpyruvate Carboxykinase, domain 1"/>
    <property type="match status" value="1"/>
</dbReference>
<dbReference type="UniPathway" id="UPA00138"/>
<comment type="similarity">
    <text evidence="2">Belongs to the phosphoenolpyruvate carboxykinase (ATP) family.</text>
</comment>
<evidence type="ECO:0000256" key="10">
    <source>
        <dbReference type="ARBA" id="ARBA00047371"/>
    </source>
</evidence>
<dbReference type="SUPFAM" id="SSF53795">
    <property type="entry name" value="PEP carboxykinase-like"/>
    <property type="match status" value="1"/>
</dbReference>
<dbReference type="PANTHER" id="PTHR30031">
    <property type="entry name" value="PHOSPHOENOLPYRUVATE CARBOXYKINASE ATP"/>
    <property type="match status" value="1"/>
</dbReference>
<dbReference type="Proteomes" id="UP000613177">
    <property type="component" value="Unassembled WGS sequence"/>
</dbReference>
<dbReference type="Gene3D" id="2.170.8.10">
    <property type="entry name" value="Phosphoenolpyruvate Carboxykinase, domain 2"/>
    <property type="match status" value="1"/>
</dbReference>
<dbReference type="SUPFAM" id="SSF68923">
    <property type="entry name" value="PEP carboxykinase N-terminal domain"/>
    <property type="match status" value="1"/>
</dbReference>
<dbReference type="GO" id="GO:0004612">
    <property type="term" value="F:phosphoenolpyruvate carboxykinase (ATP) activity"/>
    <property type="evidence" value="ECO:0007669"/>
    <property type="project" value="UniProtKB-EC"/>
</dbReference>
<evidence type="ECO:0000256" key="6">
    <source>
        <dbReference type="ARBA" id="ARBA00022741"/>
    </source>
</evidence>
<gene>
    <name evidence="12" type="ORF">INT48_007503</name>
</gene>
<comment type="caution">
    <text evidence="12">The sequence shown here is derived from an EMBL/GenBank/DDBJ whole genome shotgun (WGS) entry which is preliminary data.</text>
</comment>
<evidence type="ECO:0000256" key="3">
    <source>
        <dbReference type="ARBA" id="ARBA00012363"/>
    </source>
</evidence>
<comment type="pathway">
    <text evidence="1">Carbohydrate biosynthesis; gluconeogenesis.</text>
</comment>
<dbReference type="GO" id="GO:0005829">
    <property type="term" value="C:cytosol"/>
    <property type="evidence" value="ECO:0007669"/>
    <property type="project" value="TreeGrafter"/>
</dbReference>
<dbReference type="InterPro" id="IPR001272">
    <property type="entry name" value="PEP_carboxykinase_ATP"/>
</dbReference>
<evidence type="ECO:0000256" key="1">
    <source>
        <dbReference type="ARBA" id="ARBA00004742"/>
    </source>
</evidence>
<keyword evidence="13" id="KW-1185">Reference proteome</keyword>
<dbReference type="PROSITE" id="PS00532">
    <property type="entry name" value="PEPCK_ATP"/>
    <property type="match status" value="1"/>
</dbReference>
<dbReference type="InterPro" id="IPR008210">
    <property type="entry name" value="PEP_carboxykinase_N"/>
</dbReference>
<dbReference type="CDD" id="cd00484">
    <property type="entry name" value="PEPCK_ATP"/>
    <property type="match status" value="1"/>
</dbReference>
<dbReference type="GO" id="GO:0005524">
    <property type="term" value="F:ATP binding"/>
    <property type="evidence" value="ECO:0007669"/>
    <property type="project" value="UniProtKB-KW"/>
</dbReference>
<organism evidence="12 13">
    <name type="scientific">Thamnidium elegans</name>
    <dbReference type="NCBI Taxonomy" id="101142"/>
    <lineage>
        <taxon>Eukaryota</taxon>
        <taxon>Fungi</taxon>
        <taxon>Fungi incertae sedis</taxon>
        <taxon>Mucoromycota</taxon>
        <taxon>Mucoromycotina</taxon>
        <taxon>Mucoromycetes</taxon>
        <taxon>Mucorales</taxon>
        <taxon>Mucorineae</taxon>
        <taxon>Mucoraceae</taxon>
        <taxon>Thamnidium</taxon>
    </lineage>
</organism>
<dbReference type="InterPro" id="IPR015994">
    <property type="entry name" value="PEPCK_ATP_CS"/>
</dbReference>
<keyword evidence="8" id="KW-0067">ATP-binding</keyword>
<comment type="catalytic activity">
    <reaction evidence="10">
        <text>oxaloacetate + ATP = phosphoenolpyruvate + ADP + CO2</text>
        <dbReference type="Rhea" id="RHEA:18617"/>
        <dbReference type="ChEBI" id="CHEBI:16452"/>
        <dbReference type="ChEBI" id="CHEBI:16526"/>
        <dbReference type="ChEBI" id="CHEBI:30616"/>
        <dbReference type="ChEBI" id="CHEBI:58702"/>
        <dbReference type="ChEBI" id="CHEBI:456216"/>
        <dbReference type="EC" id="4.1.1.49"/>
    </reaction>
</comment>
<evidence type="ECO:0000313" key="13">
    <source>
        <dbReference type="Proteomes" id="UP000613177"/>
    </source>
</evidence>
<evidence type="ECO:0000256" key="4">
    <source>
        <dbReference type="ARBA" id="ARBA00021932"/>
    </source>
</evidence>
<sequence>NKMTAGYRPASPGRPGSSRPGSPGVHTKVEEDLHTMAGIDYDKVTIKHNPSVAVLYEEALTHEMGTVISSTGALCSYSGKKTGRSPNDKRIVEEEETGKDIWWGPVNTKMDERVFLINRERAIDYLNTHPRLYVFDGYAGWDPKYRKKIRVIASRAYHILFMRNMLIRPTEQELEDFGTPDFTIFNAGEFPGNIYIYIYFLYICPRYITYTYIIANRYTTGMTSTTSISVNFKRHEMVILGSEYAGEMKKGVFTVMHYLMPKAGVLSLHSSANEGPDGDVSLFFGLSGTGKTTLSADPKRRLIGDDEHCWSDTGIFNIEGGCYAKCIDLSADKEPEIYNAIRFGSVLENVVLNEDSRDVDYADDFLTENTRCAYPIDFIPNAKIPCMGGHPKNIILLTCDAFGVIPPVSKLTPSQVMYHFISGYTTKVAGTEDGIVEPTPTFSACFGAPFLVLHPQKYATMLAEKMSAHAADAWLINTGWVGNSAKNGGKRCPLKYTRAILDSIHKGTLAKGEFETYEIFGLSIPTSVEGVPDEILHPRKAWQGAPDDFTGSLKNVADMFVSNFKTFADEASPETCDAGPKL</sequence>
<name>A0A8H7SN38_9FUNG</name>
<evidence type="ECO:0000256" key="11">
    <source>
        <dbReference type="SAM" id="MobiDB-lite"/>
    </source>
</evidence>
<dbReference type="Pfam" id="PF01293">
    <property type="entry name" value="PEPCK_ATP"/>
    <property type="match status" value="2"/>
</dbReference>
<keyword evidence="7" id="KW-0210">Decarboxylase</keyword>
<dbReference type="NCBIfam" id="NF006821">
    <property type="entry name" value="PRK09344.1-3"/>
    <property type="match status" value="1"/>
</dbReference>
<feature type="non-terminal residue" evidence="12">
    <location>
        <position position="582"/>
    </location>
</feature>
<dbReference type="AlphaFoldDB" id="A0A8H7SN38"/>
<dbReference type="HAMAP" id="MF_00453">
    <property type="entry name" value="PEPCK_ATP"/>
    <property type="match status" value="1"/>
</dbReference>
<evidence type="ECO:0000256" key="5">
    <source>
        <dbReference type="ARBA" id="ARBA00022432"/>
    </source>
</evidence>
<evidence type="ECO:0000313" key="12">
    <source>
        <dbReference type="EMBL" id="KAG2231378.1"/>
    </source>
</evidence>
<keyword evidence="6" id="KW-0547">Nucleotide-binding</keyword>
<dbReference type="NCBIfam" id="TIGR00224">
    <property type="entry name" value="pckA"/>
    <property type="match status" value="1"/>
</dbReference>
<dbReference type="InterPro" id="IPR013035">
    <property type="entry name" value="PEP_carboxykinase_C"/>
</dbReference>
<reference evidence="12" key="1">
    <citation type="submission" date="2021-01" db="EMBL/GenBank/DDBJ databases">
        <title>Metabolic potential, ecology and presence of endohyphal bacteria is reflected in genomic diversity of Mucoromycotina.</title>
        <authorList>
            <person name="Muszewska A."/>
            <person name="Okrasinska A."/>
            <person name="Steczkiewicz K."/>
            <person name="Drgas O."/>
            <person name="Orlowska M."/>
            <person name="Perlinska-Lenart U."/>
            <person name="Aleksandrzak-Piekarczyk T."/>
            <person name="Szatraj K."/>
            <person name="Zielenkiewicz U."/>
            <person name="Pilsyk S."/>
            <person name="Malc E."/>
            <person name="Mieczkowski P."/>
            <person name="Kruszewska J.S."/>
            <person name="Biernat P."/>
            <person name="Pawlowska J."/>
        </authorList>
    </citation>
    <scope>NUCLEOTIDE SEQUENCE</scope>
    <source>
        <strain evidence="12">WA0000018081</strain>
    </source>
</reference>
<dbReference type="EMBL" id="JAEPRE010000154">
    <property type="protein sequence ID" value="KAG2231378.1"/>
    <property type="molecule type" value="Genomic_DNA"/>
</dbReference>
<feature type="compositionally biased region" description="Low complexity" evidence="11">
    <location>
        <begin position="11"/>
        <end position="24"/>
    </location>
</feature>
<proteinExistence type="inferred from homology"/>
<dbReference type="Gene3D" id="3.90.228.20">
    <property type="match status" value="1"/>
</dbReference>
<dbReference type="FunFam" id="2.170.8.10:FF:000001">
    <property type="entry name" value="Phosphoenolpyruvate carboxykinase (ATP)"/>
    <property type="match status" value="1"/>
</dbReference>
<protein>
    <recommendedName>
        <fullName evidence="4">Phosphoenolpyruvate carboxykinase (ATP)</fullName>
        <ecNumber evidence="3">4.1.1.49</ecNumber>
    </recommendedName>
</protein>
<accession>A0A8H7SN38</accession>
<evidence type="ECO:0000256" key="9">
    <source>
        <dbReference type="ARBA" id="ARBA00023239"/>
    </source>
</evidence>
<evidence type="ECO:0000256" key="7">
    <source>
        <dbReference type="ARBA" id="ARBA00022793"/>
    </source>
</evidence>
<evidence type="ECO:0000256" key="2">
    <source>
        <dbReference type="ARBA" id="ARBA00006052"/>
    </source>
</evidence>
<dbReference type="EC" id="4.1.1.49" evidence="3"/>
<evidence type="ECO:0000256" key="8">
    <source>
        <dbReference type="ARBA" id="ARBA00022840"/>
    </source>
</evidence>
<dbReference type="GO" id="GO:0006094">
    <property type="term" value="P:gluconeogenesis"/>
    <property type="evidence" value="ECO:0007669"/>
    <property type="project" value="UniProtKB-UniPathway"/>
</dbReference>
<feature type="region of interest" description="Disordered" evidence="11">
    <location>
        <begin position="1"/>
        <end position="27"/>
    </location>
</feature>
<dbReference type="PIRSF" id="PIRSF006294">
    <property type="entry name" value="PEP_crbxkin"/>
    <property type="match status" value="1"/>
</dbReference>
<dbReference type="PANTHER" id="PTHR30031:SF0">
    <property type="entry name" value="PHOSPHOENOLPYRUVATE CARBOXYKINASE (ATP)"/>
    <property type="match status" value="1"/>
</dbReference>